<gene>
    <name evidence="3" type="ORF">SAMN04487928_111109</name>
</gene>
<dbReference type="EMBL" id="FOXO01000011">
    <property type="protein sequence ID" value="SFP91083.1"/>
    <property type="molecule type" value="Genomic_DNA"/>
</dbReference>
<protein>
    <submittedName>
        <fullName evidence="3">Uncharacterized protein</fullName>
    </submittedName>
</protein>
<dbReference type="RefSeq" id="WP_074887454.1">
    <property type="nucleotide sequence ID" value="NZ_FOXO01000011.1"/>
</dbReference>
<proteinExistence type="predicted"/>
<feature type="coiled-coil region" evidence="1">
    <location>
        <begin position="123"/>
        <end position="150"/>
    </location>
</feature>
<sequence length="197" mass="21232">MAASISNNVSQMYRNVANATKTAKITGKSDVKSADKSKGISNKDSIFGTGVGNSATVSFSPEAEMYGKVVDLLQKKYENADVFVAGPDDDLSQIGGDLEYSIILSEDEMKLLASDDEKDKEAKDKLLGKIDDAMNKISDMSQKISENTNEKDSISNFGISIGKDGKLNFFADINGNSYSNNSLDEIIKSLVTDKTKA</sequence>
<dbReference type="Pfam" id="PF19498">
    <property type="entry name" value="DUF6033"/>
    <property type="match status" value="1"/>
</dbReference>
<accession>A0A1I5U732</accession>
<dbReference type="AlphaFoldDB" id="A0A1I5U732"/>
<evidence type="ECO:0000313" key="3">
    <source>
        <dbReference type="EMBL" id="SFP91083.1"/>
    </source>
</evidence>
<dbReference type="OrthoDB" id="2002183at2"/>
<name>A0A1I5U732_9FIRM</name>
<evidence type="ECO:0000313" key="4">
    <source>
        <dbReference type="Proteomes" id="UP000182624"/>
    </source>
</evidence>
<feature type="region of interest" description="Disordered" evidence="2">
    <location>
        <begin position="23"/>
        <end position="46"/>
    </location>
</feature>
<feature type="compositionally biased region" description="Basic and acidic residues" evidence="2">
    <location>
        <begin position="27"/>
        <end position="38"/>
    </location>
</feature>
<evidence type="ECO:0000256" key="2">
    <source>
        <dbReference type="SAM" id="MobiDB-lite"/>
    </source>
</evidence>
<evidence type="ECO:0000256" key="1">
    <source>
        <dbReference type="SAM" id="Coils"/>
    </source>
</evidence>
<keyword evidence="1" id="KW-0175">Coiled coil</keyword>
<reference evidence="4" key="1">
    <citation type="submission" date="2016-10" db="EMBL/GenBank/DDBJ databases">
        <authorList>
            <person name="Varghese N."/>
            <person name="Submissions S."/>
        </authorList>
    </citation>
    <scope>NUCLEOTIDE SEQUENCE [LARGE SCALE GENOMIC DNA]</scope>
    <source>
        <strain evidence="4">P18</strain>
    </source>
</reference>
<dbReference type="Proteomes" id="UP000182624">
    <property type="component" value="Unassembled WGS sequence"/>
</dbReference>
<organism evidence="3 4">
    <name type="scientific">Butyrivibrio proteoclasticus</name>
    <dbReference type="NCBI Taxonomy" id="43305"/>
    <lineage>
        <taxon>Bacteria</taxon>
        <taxon>Bacillati</taxon>
        <taxon>Bacillota</taxon>
        <taxon>Clostridia</taxon>
        <taxon>Lachnospirales</taxon>
        <taxon>Lachnospiraceae</taxon>
        <taxon>Butyrivibrio</taxon>
    </lineage>
</organism>
<dbReference type="InterPro" id="IPR046097">
    <property type="entry name" value="DUF6033"/>
</dbReference>
<keyword evidence="4" id="KW-1185">Reference proteome</keyword>